<name>A0A0V0GKC7_SOLCH</name>
<proteinExistence type="predicted"/>
<accession>A0A0V0GKC7</accession>
<dbReference type="EMBL" id="GEDG01036491">
    <property type="protein sequence ID" value="JAP08671.1"/>
    <property type="molecule type" value="Transcribed_RNA"/>
</dbReference>
<reference evidence="1" key="1">
    <citation type="submission" date="2015-12" db="EMBL/GenBank/DDBJ databases">
        <title>Gene expression during late stages of embryo sac development: a critical building block for successful pollen-pistil interactions.</title>
        <authorList>
            <person name="Liu Y."/>
            <person name="Joly V."/>
            <person name="Sabar M."/>
            <person name="Matton D.P."/>
        </authorList>
    </citation>
    <scope>NUCLEOTIDE SEQUENCE</scope>
</reference>
<protein>
    <submittedName>
        <fullName evidence="1">Putative ovule protein</fullName>
    </submittedName>
</protein>
<organism evidence="1">
    <name type="scientific">Solanum chacoense</name>
    <name type="common">Chaco potato</name>
    <dbReference type="NCBI Taxonomy" id="4108"/>
    <lineage>
        <taxon>Eukaryota</taxon>
        <taxon>Viridiplantae</taxon>
        <taxon>Streptophyta</taxon>
        <taxon>Embryophyta</taxon>
        <taxon>Tracheophyta</taxon>
        <taxon>Spermatophyta</taxon>
        <taxon>Magnoliopsida</taxon>
        <taxon>eudicotyledons</taxon>
        <taxon>Gunneridae</taxon>
        <taxon>Pentapetalae</taxon>
        <taxon>asterids</taxon>
        <taxon>lamiids</taxon>
        <taxon>Solanales</taxon>
        <taxon>Solanaceae</taxon>
        <taxon>Solanoideae</taxon>
        <taxon>Solaneae</taxon>
        <taxon>Solanum</taxon>
    </lineage>
</organism>
<dbReference type="AlphaFoldDB" id="A0A0V0GKC7"/>
<evidence type="ECO:0000313" key="1">
    <source>
        <dbReference type="EMBL" id="JAP08671.1"/>
    </source>
</evidence>
<sequence length="61" mass="7521">MLDGIFFKNFPKKYVKENKSERTRPSWEIRYSLYSNFCEGVQSTMVNYNYEVLYKIFKYLI</sequence>